<dbReference type="Pfam" id="PF16841">
    <property type="entry name" value="CBM60"/>
    <property type="match status" value="1"/>
</dbReference>
<feature type="compositionally biased region" description="Basic and acidic residues" evidence="1">
    <location>
        <begin position="13"/>
        <end position="35"/>
    </location>
</feature>
<evidence type="ECO:0000259" key="2">
    <source>
        <dbReference type="Pfam" id="PF07624"/>
    </source>
</evidence>
<proteinExistence type="predicted"/>
<evidence type="ECO:0000259" key="6">
    <source>
        <dbReference type="Pfam" id="PF07637"/>
    </source>
</evidence>
<dbReference type="Proteomes" id="UP000002402">
    <property type="component" value="Chromosome"/>
</dbReference>
<dbReference type="InterPro" id="IPR031768">
    <property type="entry name" value="CBM60_xylan-bd"/>
</dbReference>
<evidence type="ECO:0000259" key="3">
    <source>
        <dbReference type="Pfam" id="PF07626"/>
    </source>
</evidence>
<organism evidence="8 9">
    <name type="scientific">Myxococcus xanthus (strain DK1622)</name>
    <dbReference type="NCBI Taxonomy" id="246197"/>
    <lineage>
        <taxon>Bacteria</taxon>
        <taxon>Pseudomonadati</taxon>
        <taxon>Myxococcota</taxon>
        <taxon>Myxococcia</taxon>
        <taxon>Myxococcales</taxon>
        <taxon>Cystobacterineae</taxon>
        <taxon>Myxococcaceae</taxon>
        <taxon>Myxococcus</taxon>
    </lineage>
</organism>
<name>Q1D5R5_MYXXD</name>
<gene>
    <name evidence="8" type="ordered locus">MXAN_3826</name>
</gene>
<dbReference type="KEGG" id="mxa:MXAN_3826"/>
<accession>Q1D5R5</accession>
<dbReference type="EnsemblBacteria" id="ABF86851">
    <property type="protein sequence ID" value="ABF86851"/>
    <property type="gene ID" value="MXAN_3826"/>
</dbReference>
<dbReference type="InterPro" id="IPR011478">
    <property type="entry name" value="DUF1585"/>
</dbReference>
<dbReference type="STRING" id="246197.MXAN_3826"/>
<dbReference type="Pfam" id="PF07627">
    <property type="entry name" value="PSCyt3"/>
    <property type="match status" value="1"/>
</dbReference>
<feature type="domain" description="DUF1588" evidence="4">
    <location>
        <begin position="524"/>
        <end position="621"/>
    </location>
</feature>
<feature type="domain" description="Carbohydrate binding module xylan-binding" evidence="7">
    <location>
        <begin position="201"/>
        <end position="283"/>
    </location>
</feature>
<dbReference type="Gene3D" id="2.60.60.40">
    <property type="match status" value="1"/>
</dbReference>
<feature type="domain" description="DUF1587" evidence="3">
    <location>
        <begin position="82"/>
        <end position="145"/>
    </location>
</feature>
<dbReference type="EMBL" id="CP000113">
    <property type="protein sequence ID" value="ABF86851.1"/>
    <property type="molecule type" value="Genomic_DNA"/>
</dbReference>
<dbReference type="Pfam" id="PF07624">
    <property type="entry name" value="PSD2"/>
    <property type="match status" value="1"/>
</dbReference>
<feature type="domain" description="DUF1585" evidence="2">
    <location>
        <begin position="634"/>
        <end position="705"/>
    </location>
</feature>
<evidence type="ECO:0000313" key="8">
    <source>
        <dbReference type="EMBL" id="ABF86851.1"/>
    </source>
</evidence>
<dbReference type="AlphaFoldDB" id="Q1D5R5"/>
<feature type="compositionally biased region" description="Polar residues" evidence="1">
    <location>
        <begin position="1"/>
        <end position="11"/>
    </location>
</feature>
<feature type="domain" description="DUF1595" evidence="6">
    <location>
        <begin position="306"/>
        <end position="366"/>
    </location>
</feature>
<evidence type="ECO:0000313" key="9">
    <source>
        <dbReference type="Proteomes" id="UP000002402"/>
    </source>
</evidence>
<evidence type="ECO:0000256" key="1">
    <source>
        <dbReference type="SAM" id="MobiDB-lite"/>
    </source>
</evidence>
<keyword evidence="9" id="KW-1185">Reference proteome</keyword>
<dbReference type="InterPro" id="IPR013042">
    <property type="entry name" value="DUF1592"/>
</dbReference>
<evidence type="ECO:0000259" key="7">
    <source>
        <dbReference type="Pfam" id="PF16841"/>
    </source>
</evidence>
<dbReference type="eggNOG" id="COG0551">
    <property type="taxonomic scope" value="Bacteria"/>
</dbReference>
<evidence type="ECO:0000259" key="5">
    <source>
        <dbReference type="Pfam" id="PF07631"/>
    </source>
</evidence>
<protein>
    <recommendedName>
        <fullName evidence="10">DUF1592 domain-containing protein</fullName>
    </recommendedName>
</protein>
<reference evidence="8 9" key="1">
    <citation type="journal article" date="2006" name="Proc. Natl. Acad. Sci. U.S.A.">
        <title>Evolution of sensory complexity recorded in a myxobacterial genome.</title>
        <authorList>
            <person name="Goldman B.S."/>
            <person name="Nierman W.C."/>
            <person name="Kaiser D."/>
            <person name="Slater S.C."/>
            <person name="Durkin A.S."/>
            <person name="Eisen J.A."/>
            <person name="Ronning C.M."/>
            <person name="Barbazuk W.B."/>
            <person name="Blanchard M."/>
            <person name="Field C."/>
            <person name="Halling C."/>
            <person name="Hinkle G."/>
            <person name="Iartchuk O."/>
            <person name="Kim H.S."/>
            <person name="Mackenzie C."/>
            <person name="Madupu R."/>
            <person name="Miller N."/>
            <person name="Shvartsbeyn A."/>
            <person name="Sullivan S.A."/>
            <person name="Vaudin M."/>
            <person name="Wiegand R."/>
            <person name="Kaplan H.B."/>
        </authorList>
    </citation>
    <scope>NUCLEOTIDE SEQUENCE [LARGE SCALE GENOMIC DNA]</scope>
    <source>
        <strain evidence="9">DK1622</strain>
    </source>
</reference>
<feature type="domain" description="DUF1592" evidence="5">
    <location>
        <begin position="379"/>
        <end position="506"/>
    </location>
</feature>
<evidence type="ECO:0000259" key="4">
    <source>
        <dbReference type="Pfam" id="PF07627"/>
    </source>
</evidence>
<dbReference type="Pfam" id="PF07631">
    <property type="entry name" value="PSD4"/>
    <property type="match status" value="1"/>
</dbReference>
<evidence type="ECO:0008006" key="10">
    <source>
        <dbReference type="Google" id="ProtNLM"/>
    </source>
</evidence>
<sequence length="715" mass="77540">METCCSPSSRPSRFHEAPSDRWHRDRSPGWREGRPHMKTRSLLFGIPLLLTACSDELPVARTQDPKPVVAAQNCSDGAHSLRRLNRAEYDNTVRDLLGETGRPATTFPADPTGHGFDNEASLLGMSPALVEAYEATAGRLIDQAWARDGAASAGGGTVRIEAESASATTGASEQNGTVWNLWSNGDLSATFTFAQAGEYQLSVRAWGTQAPPDPVRMQWLLDGVVVASLDVPATTPTVYTQPVRVDSPGQKRFTVRFTNDTYDPATSTDRNLLLDWMEVRSPAPTSVATQRHLRVCEPATTGEEACARQMVESLANRAWRRPAKPDEVAELMSVYTLVRESGDGFELAAKFALRSVLLSPHFLFQVVETQAPGTGKSELSARELASRLSYFLWSSQPDAELTSLADAGRLADPEVLEAQVRRMLKDPRSEALVQNFAGQWLGLRKVDGITADPALFPGMDSELKRAMREEGESFFRAFLNEDRSALELLDADFTYVNDRLADYYGLPRPGSTSVTRVSTGDGRRGGVLGQAGVLAQASLATRTSPVLRGKWVLGKLLCQEPPPPPPGVEALPTQVPPGSTLRQITELHRANPACAGCHDTLDPIGFSLENYDAAGAWRETDNGSPVDATGNFKGVSFQGPRELATILKGDPAFATCMTRQALAYGLGRALTDEDEATVRYVDTRFSAGGHRLPELLVAVALSDSFRNRCPVPAAE</sequence>
<feature type="region of interest" description="Disordered" evidence="1">
    <location>
        <begin position="1"/>
        <end position="35"/>
    </location>
</feature>
<dbReference type="Pfam" id="PF07626">
    <property type="entry name" value="PSD3"/>
    <property type="match status" value="1"/>
</dbReference>
<dbReference type="InterPro" id="IPR013036">
    <property type="entry name" value="DUF1587"/>
</dbReference>
<dbReference type="InterPro" id="IPR013039">
    <property type="entry name" value="DUF1588"/>
</dbReference>
<dbReference type="Pfam" id="PF07637">
    <property type="entry name" value="PSD5"/>
    <property type="match status" value="1"/>
</dbReference>
<dbReference type="HOGENOM" id="CLU_007458_0_0_7"/>
<dbReference type="InterPro" id="IPR013043">
    <property type="entry name" value="DUF1595"/>
</dbReference>